<dbReference type="EnsemblMetazoa" id="GBRI035170-RA">
    <property type="protein sequence ID" value="GBRI035170-PA"/>
    <property type="gene ID" value="GBRI035170"/>
</dbReference>
<evidence type="ECO:0000313" key="2">
    <source>
        <dbReference type="EnsemblMetazoa" id="GBRI035170-PA"/>
    </source>
</evidence>
<feature type="transmembrane region" description="Helical" evidence="1">
    <location>
        <begin position="32"/>
        <end position="49"/>
    </location>
</feature>
<reference evidence="2" key="2">
    <citation type="submission" date="2020-05" db="UniProtKB">
        <authorList>
            <consortium name="EnsemblMetazoa"/>
        </authorList>
    </citation>
    <scope>IDENTIFICATION</scope>
    <source>
        <strain evidence="2">IAEA</strain>
    </source>
</reference>
<dbReference type="Proteomes" id="UP000091820">
    <property type="component" value="Unassembled WGS sequence"/>
</dbReference>
<name>A0A1A9WWN8_9MUSC</name>
<evidence type="ECO:0000313" key="3">
    <source>
        <dbReference type="Proteomes" id="UP000091820"/>
    </source>
</evidence>
<accession>A0A1A9WWN8</accession>
<dbReference type="VEuPathDB" id="VectorBase:GBRI035170"/>
<dbReference type="AlphaFoldDB" id="A0A1A9WWN8"/>
<feature type="transmembrane region" description="Helical" evidence="1">
    <location>
        <begin position="69"/>
        <end position="89"/>
    </location>
</feature>
<keyword evidence="3" id="KW-1185">Reference proteome</keyword>
<organism evidence="2 3">
    <name type="scientific">Glossina brevipalpis</name>
    <dbReference type="NCBI Taxonomy" id="37001"/>
    <lineage>
        <taxon>Eukaryota</taxon>
        <taxon>Metazoa</taxon>
        <taxon>Ecdysozoa</taxon>
        <taxon>Arthropoda</taxon>
        <taxon>Hexapoda</taxon>
        <taxon>Insecta</taxon>
        <taxon>Pterygota</taxon>
        <taxon>Neoptera</taxon>
        <taxon>Endopterygota</taxon>
        <taxon>Diptera</taxon>
        <taxon>Brachycera</taxon>
        <taxon>Muscomorpha</taxon>
        <taxon>Hippoboscoidea</taxon>
        <taxon>Glossinidae</taxon>
        <taxon>Glossina</taxon>
    </lineage>
</organism>
<keyword evidence="1" id="KW-1133">Transmembrane helix</keyword>
<reference evidence="3" key="1">
    <citation type="submission" date="2014-03" db="EMBL/GenBank/DDBJ databases">
        <authorList>
            <person name="Aksoy S."/>
            <person name="Warren W."/>
            <person name="Wilson R.K."/>
        </authorList>
    </citation>
    <scope>NUCLEOTIDE SEQUENCE [LARGE SCALE GENOMIC DNA]</scope>
    <source>
        <strain evidence="3">IAEA</strain>
    </source>
</reference>
<keyword evidence="1" id="KW-0472">Membrane</keyword>
<sequence>MEKKGEDTYLKNSIKNWRSSIGTVTSVKRQKVLPILMFFFFLLAKPMHVPQFNWTSGLTRELSANLTKYKFYISQKSFVINVFVTLFSLNQGSMCRLVKKEKSNFLEK</sequence>
<evidence type="ECO:0000256" key="1">
    <source>
        <dbReference type="SAM" id="Phobius"/>
    </source>
</evidence>
<keyword evidence="1" id="KW-0812">Transmembrane</keyword>
<proteinExistence type="predicted"/>
<protein>
    <submittedName>
        <fullName evidence="2">Uncharacterized protein</fullName>
    </submittedName>
</protein>